<dbReference type="SUPFAM" id="SSF57667">
    <property type="entry name" value="beta-beta-alpha zinc fingers"/>
    <property type="match status" value="1"/>
</dbReference>
<proteinExistence type="predicted"/>
<dbReference type="InterPro" id="IPR036236">
    <property type="entry name" value="Znf_C2H2_sf"/>
</dbReference>
<keyword evidence="4 7" id="KW-0863">Zinc-finger</keyword>
<comment type="subcellular location">
    <subcellularLocation>
        <location evidence="1">Nucleus</location>
    </subcellularLocation>
</comment>
<organism evidence="9 10">
    <name type="scientific">Eudromia elegans</name>
    <name type="common">Elegant crested-tinamou</name>
    <dbReference type="NCBI Taxonomy" id="8805"/>
    <lineage>
        <taxon>Eukaryota</taxon>
        <taxon>Metazoa</taxon>
        <taxon>Chordata</taxon>
        <taxon>Craniata</taxon>
        <taxon>Vertebrata</taxon>
        <taxon>Euteleostomi</taxon>
        <taxon>Archelosauria</taxon>
        <taxon>Archosauria</taxon>
        <taxon>Dinosauria</taxon>
        <taxon>Saurischia</taxon>
        <taxon>Theropoda</taxon>
        <taxon>Coelurosauria</taxon>
        <taxon>Aves</taxon>
        <taxon>Palaeognathae</taxon>
        <taxon>Tinamiformes</taxon>
        <taxon>Tinamidae</taxon>
        <taxon>Eudromia</taxon>
    </lineage>
</organism>
<feature type="non-terminal residue" evidence="9">
    <location>
        <position position="63"/>
    </location>
</feature>
<keyword evidence="6" id="KW-0539">Nucleus</keyword>
<dbReference type="InterPro" id="IPR050331">
    <property type="entry name" value="Zinc_finger"/>
</dbReference>
<dbReference type="InterPro" id="IPR013087">
    <property type="entry name" value="Znf_C2H2_type"/>
</dbReference>
<dbReference type="AlphaFoldDB" id="A0A7K7VUI6"/>
<evidence type="ECO:0000256" key="5">
    <source>
        <dbReference type="ARBA" id="ARBA00022833"/>
    </source>
</evidence>
<gene>
    <name evidence="9" type="primary">Zbtb12</name>
    <name evidence="9" type="ORF">EUDELE_R15021</name>
</gene>
<evidence type="ECO:0000256" key="2">
    <source>
        <dbReference type="ARBA" id="ARBA00022723"/>
    </source>
</evidence>
<evidence type="ECO:0000256" key="6">
    <source>
        <dbReference type="ARBA" id="ARBA00023242"/>
    </source>
</evidence>
<dbReference type="FunFam" id="3.30.160.60:FF:000100">
    <property type="entry name" value="Zinc finger 45-like"/>
    <property type="match status" value="1"/>
</dbReference>
<evidence type="ECO:0000256" key="3">
    <source>
        <dbReference type="ARBA" id="ARBA00022737"/>
    </source>
</evidence>
<sequence length="63" mass="6891">RAAHGAFLCPRCGRLFRHGSNLTRHLNAHRGLRAHACGLCGKSFTQGATLRDHLNLHSGARPH</sequence>
<dbReference type="GO" id="GO:0010468">
    <property type="term" value="P:regulation of gene expression"/>
    <property type="evidence" value="ECO:0007669"/>
    <property type="project" value="TreeGrafter"/>
</dbReference>
<dbReference type="PROSITE" id="PS50157">
    <property type="entry name" value="ZINC_FINGER_C2H2_2"/>
    <property type="match status" value="2"/>
</dbReference>
<feature type="non-terminal residue" evidence="9">
    <location>
        <position position="1"/>
    </location>
</feature>
<dbReference type="Proteomes" id="UP000533954">
    <property type="component" value="Unassembled WGS sequence"/>
</dbReference>
<keyword evidence="5" id="KW-0862">Zinc</keyword>
<dbReference type="EMBL" id="VZSX01001175">
    <property type="protein sequence ID" value="NXA44292.1"/>
    <property type="molecule type" value="Genomic_DNA"/>
</dbReference>
<dbReference type="Gene3D" id="3.30.160.60">
    <property type="entry name" value="Classic Zinc Finger"/>
    <property type="match status" value="2"/>
</dbReference>
<dbReference type="OrthoDB" id="1405595at2759"/>
<dbReference type="SMART" id="SM00355">
    <property type="entry name" value="ZnF_C2H2"/>
    <property type="match status" value="2"/>
</dbReference>
<evidence type="ECO:0000256" key="7">
    <source>
        <dbReference type="PROSITE-ProRule" id="PRU00042"/>
    </source>
</evidence>
<keyword evidence="2" id="KW-0479">Metal-binding</keyword>
<evidence type="ECO:0000256" key="1">
    <source>
        <dbReference type="ARBA" id="ARBA00004123"/>
    </source>
</evidence>
<keyword evidence="3" id="KW-0677">Repeat</keyword>
<dbReference type="PANTHER" id="PTHR16515:SF66">
    <property type="entry name" value="C2H2-TYPE DOMAIN-CONTAINING PROTEIN"/>
    <property type="match status" value="1"/>
</dbReference>
<dbReference type="GO" id="GO:0005634">
    <property type="term" value="C:nucleus"/>
    <property type="evidence" value="ECO:0007669"/>
    <property type="project" value="UniProtKB-SubCell"/>
</dbReference>
<name>A0A7K7VUI6_EUDEL</name>
<dbReference type="Pfam" id="PF00096">
    <property type="entry name" value="zf-C2H2"/>
    <property type="match status" value="2"/>
</dbReference>
<evidence type="ECO:0000259" key="8">
    <source>
        <dbReference type="PROSITE" id="PS50157"/>
    </source>
</evidence>
<protein>
    <submittedName>
        <fullName evidence="9">ZBT12 protein</fullName>
    </submittedName>
</protein>
<evidence type="ECO:0000313" key="10">
    <source>
        <dbReference type="Proteomes" id="UP000533954"/>
    </source>
</evidence>
<keyword evidence="10" id="KW-1185">Reference proteome</keyword>
<evidence type="ECO:0000313" key="9">
    <source>
        <dbReference type="EMBL" id="NXA44292.1"/>
    </source>
</evidence>
<dbReference type="PANTHER" id="PTHR16515">
    <property type="entry name" value="PR DOMAIN ZINC FINGER PROTEIN"/>
    <property type="match status" value="1"/>
</dbReference>
<feature type="domain" description="C2H2-type" evidence="8">
    <location>
        <begin position="7"/>
        <end position="34"/>
    </location>
</feature>
<feature type="domain" description="C2H2-type" evidence="8">
    <location>
        <begin position="35"/>
        <end position="62"/>
    </location>
</feature>
<dbReference type="GO" id="GO:0008270">
    <property type="term" value="F:zinc ion binding"/>
    <property type="evidence" value="ECO:0007669"/>
    <property type="project" value="UniProtKB-KW"/>
</dbReference>
<accession>A0A7K7VUI6</accession>
<comment type="caution">
    <text evidence="9">The sequence shown here is derived from an EMBL/GenBank/DDBJ whole genome shotgun (WGS) entry which is preliminary data.</text>
</comment>
<evidence type="ECO:0000256" key="4">
    <source>
        <dbReference type="ARBA" id="ARBA00022771"/>
    </source>
</evidence>
<reference evidence="9 10" key="1">
    <citation type="submission" date="2019-09" db="EMBL/GenBank/DDBJ databases">
        <title>Bird 10,000 Genomes (B10K) Project - Family phase.</title>
        <authorList>
            <person name="Zhang G."/>
        </authorList>
    </citation>
    <scope>NUCLEOTIDE SEQUENCE [LARGE SCALE GENOMIC DNA]</scope>
    <source>
        <strain evidence="9">B10K-LSUMZ-16893</strain>
    </source>
</reference>
<dbReference type="PROSITE" id="PS00028">
    <property type="entry name" value="ZINC_FINGER_C2H2_1"/>
    <property type="match status" value="2"/>
</dbReference>